<dbReference type="AlphaFoldDB" id="A0AAD7JL08"/>
<dbReference type="PROSITE" id="PS51257">
    <property type="entry name" value="PROKAR_LIPOPROTEIN"/>
    <property type="match status" value="1"/>
</dbReference>
<evidence type="ECO:0000313" key="1">
    <source>
        <dbReference type="EMBL" id="KAJ7764755.1"/>
    </source>
</evidence>
<evidence type="ECO:0000313" key="2">
    <source>
        <dbReference type="Proteomes" id="UP001215598"/>
    </source>
</evidence>
<dbReference type="EMBL" id="JARKIB010000027">
    <property type="protein sequence ID" value="KAJ7764755.1"/>
    <property type="molecule type" value="Genomic_DNA"/>
</dbReference>
<gene>
    <name evidence="1" type="ORF">B0H16DRAFT_1883380</name>
</gene>
<protein>
    <submittedName>
        <fullName evidence="1">Uncharacterized protein</fullName>
    </submittedName>
</protein>
<accession>A0AAD7JL08</accession>
<name>A0AAD7JL08_9AGAR</name>
<comment type="caution">
    <text evidence="1">The sequence shown here is derived from an EMBL/GenBank/DDBJ whole genome shotgun (WGS) entry which is preliminary data.</text>
</comment>
<organism evidence="1 2">
    <name type="scientific">Mycena metata</name>
    <dbReference type="NCBI Taxonomy" id="1033252"/>
    <lineage>
        <taxon>Eukaryota</taxon>
        <taxon>Fungi</taxon>
        <taxon>Dikarya</taxon>
        <taxon>Basidiomycota</taxon>
        <taxon>Agaricomycotina</taxon>
        <taxon>Agaricomycetes</taxon>
        <taxon>Agaricomycetidae</taxon>
        <taxon>Agaricales</taxon>
        <taxon>Marasmiineae</taxon>
        <taxon>Mycenaceae</taxon>
        <taxon>Mycena</taxon>
    </lineage>
</organism>
<proteinExistence type="predicted"/>
<sequence>MLIERAFLFPPPTQSALIACGPHELRPRSPKALEEPRRRAGAAYTSHLPPTSFDRITSQPSCFLLLSFPTPFDFVRRLLHFFACGHLNPQKPCIFNLVKHITQAEDFFLQYLK</sequence>
<dbReference type="Proteomes" id="UP001215598">
    <property type="component" value="Unassembled WGS sequence"/>
</dbReference>
<reference evidence="1" key="1">
    <citation type="submission" date="2023-03" db="EMBL/GenBank/DDBJ databases">
        <title>Massive genome expansion in bonnet fungi (Mycena s.s.) driven by repeated elements and novel gene families across ecological guilds.</title>
        <authorList>
            <consortium name="Lawrence Berkeley National Laboratory"/>
            <person name="Harder C.B."/>
            <person name="Miyauchi S."/>
            <person name="Viragh M."/>
            <person name="Kuo A."/>
            <person name="Thoen E."/>
            <person name="Andreopoulos B."/>
            <person name="Lu D."/>
            <person name="Skrede I."/>
            <person name="Drula E."/>
            <person name="Henrissat B."/>
            <person name="Morin E."/>
            <person name="Kohler A."/>
            <person name="Barry K."/>
            <person name="LaButti K."/>
            <person name="Morin E."/>
            <person name="Salamov A."/>
            <person name="Lipzen A."/>
            <person name="Mereny Z."/>
            <person name="Hegedus B."/>
            <person name="Baldrian P."/>
            <person name="Stursova M."/>
            <person name="Weitz H."/>
            <person name="Taylor A."/>
            <person name="Grigoriev I.V."/>
            <person name="Nagy L.G."/>
            <person name="Martin F."/>
            <person name="Kauserud H."/>
        </authorList>
    </citation>
    <scope>NUCLEOTIDE SEQUENCE</scope>
    <source>
        <strain evidence="1">CBHHK182m</strain>
    </source>
</reference>
<keyword evidence="2" id="KW-1185">Reference proteome</keyword>